<name>A0ABS9T3R5_9ACTN</name>
<organism evidence="1 2">
    <name type="scientific">Streptomyces marispadix</name>
    <dbReference type="NCBI Taxonomy" id="2922868"/>
    <lineage>
        <taxon>Bacteria</taxon>
        <taxon>Bacillati</taxon>
        <taxon>Actinomycetota</taxon>
        <taxon>Actinomycetes</taxon>
        <taxon>Kitasatosporales</taxon>
        <taxon>Streptomycetaceae</taxon>
        <taxon>Streptomyces</taxon>
    </lineage>
</organism>
<sequence length="71" mass="8039">MPPATLWLRWEDAAEFGPLREILPLPACPERFLSGTLEEEACGLPEAHVGRHDYEFGPPISEDDITSDWLF</sequence>
<reference evidence="1" key="2">
    <citation type="journal article" date="2023" name="Int. J. Syst. Evol. Microbiol.">
        <title>Streptomyces marispadix sp. nov., isolated from marine beach sediment of the Northern Coast of Portugal.</title>
        <authorList>
            <person name="dos Santos J.D.N."/>
            <person name="Vitorino I.R."/>
            <person name="Kallscheuer N."/>
            <person name="Srivastava A."/>
            <person name="Krautwurst S."/>
            <person name="Marz M."/>
            <person name="Jogler C."/>
            <person name="Lobo Da Cunha A."/>
            <person name="Catita J."/>
            <person name="Goncalves H."/>
            <person name="Gonzalez I."/>
            <person name="Reyes F."/>
            <person name="Lage O.M."/>
        </authorList>
    </citation>
    <scope>NUCLEOTIDE SEQUENCE</scope>
    <source>
        <strain evidence="1">M600PL45_2</strain>
    </source>
</reference>
<keyword evidence="2" id="KW-1185">Reference proteome</keyword>
<dbReference type="RefSeq" id="WP_241062019.1">
    <property type="nucleotide sequence ID" value="NZ_JAKWJU010000002.1"/>
</dbReference>
<proteinExistence type="predicted"/>
<dbReference type="Proteomes" id="UP001166784">
    <property type="component" value="Unassembled WGS sequence"/>
</dbReference>
<evidence type="ECO:0000313" key="1">
    <source>
        <dbReference type="EMBL" id="MCH6163181.1"/>
    </source>
</evidence>
<comment type="caution">
    <text evidence="1">The sequence shown here is derived from an EMBL/GenBank/DDBJ whole genome shotgun (WGS) entry which is preliminary data.</text>
</comment>
<dbReference type="EMBL" id="JAKWJU010000002">
    <property type="protein sequence ID" value="MCH6163181.1"/>
    <property type="molecule type" value="Genomic_DNA"/>
</dbReference>
<protein>
    <submittedName>
        <fullName evidence="1">Uncharacterized protein</fullName>
    </submittedName>
</protein>
<evidence type="ECO:0000313" key="2">
    <source>
        <dbReference type="Proteomes" id="UP001166784"/>
    </source>
</evidence>
<accession>A0ABS9T3R5</accession>
<reference evidence="1" key="1">
    <citation type="submission" date="2022-03" db="EMBL/GenBank/DDBJ databases">
        <authorList>
            <person name="Santos J.D.N."/>
            <person name="Kallscheuer N."/>
            <person name="Jogler C."/>
            <person name="Lage O.M."/>
        </authorList>
    </citation>
    <scope>NUCLEOTIDE SEQUENCE</scope>
    <source>
        <strain evidence="1">M600PL45_2</strain>
    </source>
</reference>
<gene>
    <name evidence="1" type="ORF">MMA15_23150</name>
</gene>